<name>A0A4S3J0G3_9EURO</name>
<dbReference type="Gene3D" id="3.30.1360.20">
    <property type="entry name" value="Transcriptional coactivator/pterin dehydratase"/>
    <property type="match status" value="1"/>
</dbReference>
<comment type="caution">
    <text evidence="5">The sequence shown here is derived from an EMBL/GenBank/DDBJ whole genome shotgun (WGS) entry which is preliminary data.</text>
</comment>
<organism evidence="5 6">
    <name type="scientific">Aspergillus tanneri</name>
    <dbReference type="NCBI Taxonomy" id="1220188"/>
    <lineage>
        <taxon>Eukaryota</taxon>
        <taxon>Fungi</taxon>
        <taxon>Dikarya</taxon>
        <taxon>Ascomycota</taxon>
        <taxon>Pezizomycotina</taxon>
        <taxon>Eurotiomycetes</taxon>
        <taxon>Eurotiomycetidae</taxon>
        <taxon>Eurotiales</taxon>
        <taxon>Aspergillaceae</taxon>
        <taxon>Aspergillus</taxon>
        <taxon>Aspergillus subgen. Circumdati</taxon>
    </lineage>
</organism>
<evidence type="ECO:0000256" key="4">
    <source>
        <dbReference type="ARBA" id="ARBA00023239"/>
    </source>
</evidence>
<dbReference type="VEuPathDB" id="FungiDB:EYZ11_012345"/>
<gene>
    <name evidence="5" type="ORF">EYZ11_012345</name>
</gene>
<keyword evidence="6" id="KW-1185">Reference proteome</keyword>
<accession>A0A4S3J0G3</accession>
<dbReference type="STRING" id="1220188.A0A4S3J0G3"/>
<dbReference type="EMBL" id="SOSA01000907">
    <property type="protein sequence ID" value="THC88209.1"/>
    <property type="molecule type" value="Genomic_DNA"/>
</dbReference>
<dbReference type="EC" id="4.2.1.96" evidence="3"/>
<proteinExistence type="inferred from homology"/>
<dbReference type="GO" id="GO:0006729">
    <property type="term" value="P:tetrahydrobiopterin biosynthetic process"/>
    <property type="evidence" value="ECO:0007669"/>
    <property type="project" value="InterPro"/>
</dbReference>
<evidence type="ECO:0000256" key="3">
    <source>
        <dbReference type="ARBA" id="ARBA00013252"/>
    </source>
</evidence>
<evidence type="ECO:0000256" key="1">
    <source>
        <dbReference type="ARBA" id="ARBA00001554"/>
    </source>
</evidence>
<protein>
    <recommendedName>
        <fullName evidence="3">4a-hydroxytetrahydrobiopterin dehydratase</fullName>
        <ecNumber evidence="3">4.2.1.96</ecNumber>
    </recommendedName>
</protein>
<comment type="catalytic activity">
    <reaction evidence="1">
        <text>(4aS,6R)-4a-hydroxy-L-erythro-5,6,7,8-tetrahydrobiopterin = (6R)-L-erythro-6,7-dihydrobiopterin + H2O</text>
        <dbReference type="Rhea" id="RHEA:11920"/>
        <dbReference type="ChEBI" id="CHEBI:15377"/>
        <dbReference type="ChEBI" id="CHEBI:15642"/>
        <dbReference type="ChEBI" id="CHEBI:43120"/>
        <dbReference type="EC" id="4.2.1.96"/>
    </reaction>
</comment>
<dbReference type="Proteomes" id="UP000308092">
    <property type="component" value="Unassembled WGS sequence"/>
</dbReference>
<dbReference type="GO" id="GO:0008124">
    <property type="term" value="F:4-alpha-hydroxytetrahydrobiopterin dehydratase activity"/>
    <property type="evidence" value="ECO:0007669"/>
    <property type="project" value="UniProtKB-EC"/>
</dbReference>
<dbReference type="InterPro" id="IPR001533">
    <property type="entry name" value="Pterin_deHydtase"/>
</dbReference>
<evidence type="ECO:0000313" key="6">
    <source>
        <dbReference type="Proteomes" id="UP000308092"/>
    </source>
</evidence>
<dbReference type="AlphaFoldDB" id="A0A4S3J0G3"/>
<dbReference type="Pfam" id="PF01329">
    <property type="entry name" value="Pterin_4a"/>
    <property type="match status" value="1"/>
</dbReference>
<evidence type="ECO:0000256" key="2">
    <source>
        <dbReference type="ARBA" id="ARBA00006472"/>
    </source>
</evidence>
<keyword evidence="4" id="KW-0456">Lyase</keyword>
<comment type="similarity">
    <text evidence="2">Belongs to the pterin-4-alpha-carbinolamine dehydratase family.</text>
</comment>
<dbReference type="SUPFAM" id="SSF55248">
    <property type="entry name" value="PCD-like"/>
    <property type="match status" value="1"/>
</dbReference>
<reference evidence="5 6" key="1">
    <citation type="submission" date="2019-03" db="EMBL/GenBank/DDBJ databases">
        <title>The genome sequence of a newly discovered highly antifungal drug resistant Aspergillus species, Aspergillus tanneri NIH 1004.</title>
        <authorList>
            <person name="Mounaud S."/>
            <person name="Singh I."/>
            <person name="Joardar V."/>
            <person name="Pakala S."/>
            <person name="Pakala S."/>
            <person name="Venepally P."/>
            <person name="Hoover J."/>
            <person name="Nierman W."/>
            <person name="Chung J."/>
            <person name="Losada L."/>
        </authorList>
    </citation>
    <scope>NUCLEOTIDE SEQUENCE [LARGE SCALE GENOMIC DNA]</scope>
    <source>
        <strain evidence="5 6">NIH1004</strain>
    </source>
</reference>
<dbReference type="InterPro" id="IPR036428">
    <property type="entry name" value="PCD_sf"/>
</dbReference>
<evidence type="ECO:0000313" key="5">
    <source>
        <dbReference type="EMBL" id="THC88209.1"/>
    </source>
</evidence>
<sequence>MLLPDFEIISGDESGKLTSRIILLLASSLPTCFLRTPPSKRTLITPNLNPRNILSRGLSTVASEPQFAEGIDAGQLQYKVDALIEQGWKLDEDGMGVQKTFYFRSYFKAVAFVNVVASQSASQKHHPTMTVVRDTLTHDACSEIDVY</sequence>